<gene>
    <name evidence="2" type="ORF">GCM10007423_24140</name>
</gene>
<dbReference type="SUPFAM" id="SSF159894">
    <property type="entry name" value="YgaC/TfoX-N like"/>
    <property type="match status" value="1"/>
</dbReference>
<evidence type="ECO:0000313" key="3">
    <source>
        <dbReference type="Proteomes" id="UP000600214"/>
    </source>
</evidence>
<keyword evidence="3" id="KW-1185">Reference proteome</keyword>
<dbReference type="Gene3D" id="3.30.1460.30">
    <property type="entry name" value="YgaC/TfoX-N like chaperone"/>
    <property type="match status" value="1"/>
</dbReference>
<dbReference type="Proteomes" id="UP000600214">
    <property type="component" value="Unassembled WGS sequence"/>
</dbReference>
<dbReference type="InterPro" id="IPR007076">
    <property type="entry name" value="TfoX_N"/>
</dbReference>
<organism evidence="2 3">
    <name type="scientific">Dyadobacter endophyticus</name>
    <dbReference type="NCBI Taxonomy" id="1749036"/>
    <lineage>
        <taxon>Bacteria</taxon>
        <taxon>Pseudomonadati</taxon>
        <taxon>Bacteroidota</taxon>
        <taxon>Cytophagia</taxon>
        <taxon>Cytophagales</taxon>
        <taxon>Spirosomataceae</taxon>
        <taxon>Dyadobacter</taxon>
    </lineage>
</organism>
<proteinExistence type="predicted"/>
<evidence type="ECO:0000259" key="1">
    <source>
        <dbReference type="Pfam" id="PF04993"/>
    </source>
</evidence>
<protein>
    <recommendedName>
        <fullName evidence="1">TfoX N-terminal domain-containing protein</fullName>
    </recommendedName>
</protein>
<dbReference type="RefSeq" id="WP_188932371.1">
    <property type="nucleotide sequence ID" value="NZ_BMIA01000002.1"/>
</dbReference>
<reference evidence="3" key="1">
    <citation type="journal article" date="2019" name="Int. J. Syst. Evol. Microbiol.">
        <title>The Global Catalogue of Microorganisms (GCM) 10K type strain sequencing project: providing services to taxonomists for standard genome sequencing and annotation.</title>
        <authorList>
            <consortium name="The Broad Institute Genomics Platform"/>
            <consortium name="The Broad Institute Genome Sequencing Center for Infectious Disease"/>
            <person name="Wu L."/>
            <person name="Ma J."/>
        </authorList>
    </citation>
    <scope>NUCLEOTIDE SEQUENCE [LARGE SCALE GENOMIC DNA]</scope>
    <source>
        <strain evidence="3">CGMCC 1.15288</strain>
    </source>
</reference>
<evidence type="ECO:0000313" key="2">
    <source>
        <dbReference type="EMBL" id="GGH33737.1"/>
    </source>
</evidence>
<dbReference type="Pfam" id="PF04993">
    <property type="entry name" value="TfoX_N"/>
    <property type="match status" value="1"/>
</dbReference>
<name>A0ABQ1YQH7_9BACT</name>
<comment type="caution">
    <text evidence="2">The sequence shown here is derived from an EMBL/GenBank/DDBJ whole genome shotgun (WGS) entry which is preliminary data.</text>
</comment>
<accession>A0ABQ1YQH7</accession>
<dbReference type="EMBL" id="BMIA01000002">
    <property type="protein sequence ID" value="GGH33737.1"/>
    <property type="molecule type" value="Genomic_DNA"/>
</dbReference>
<feature type="domain" description="TfoX N-terminal" evidence="1">
    <location>
        <begin position="23"/>
        <end position="106"/>
    </location>
</feature>
<sequence length="117" mass="13311">MAYDERVANRIREALSGQFLAGKPLEEKALFQGLAFMVDEKLCICVRNDVLLCRIGPDEYEAALEMNNVEPMVMNGRTAIGYVYVSPEAYASREAFDFWIAKCLQFNQFAKSSKKKK</sequence>